<dbReference type="PANTHER" id="PTHR37017">
    <property type="entry name" value="AB HYDROLASE-1 DOMAIN-CONTAINING PROTEIN-RELATED"/>
    <property type="match status" value="1"/>
</dbReference>
<accession>A0A072P8M8</accession>
<dbReference type="Proteomes" id="UP000027920">
    <property type="component" value="Unassembled WGS sequence"/>
</dbReference>
<dbReference type="SUPFAM" id="SSF53474">
    <property type="entry name" value="alpha/beta-Hydrolases"/>
    <property type="match status" value="1"/>
</dbReference>
<reference evidence="2 3" key="1">
    <citation type="submission" date="2013-03" db="EMBL/GenBank/DDBJ databases">
        <title>The Genome Sequence of Exophiala aquamarina CBS 119918.</title>
        <authorList>
            <consortium name="The Broad Institute Genomics Platform"/>
            <person name="Cuomo C."/>
            <person name="de Hoog S."/>
            <person name="Gorbushina A."/>
            <person name="Walker B."/>
            <person name="Young S.K."/>
            <person name="Zeng Q."/>
            <person name="Gargeya S."/>
            <person name="Fitzgerald M."/>
            <person name="Haas B."/>
            <person name="Abouelleil A."/>
            <person name="Allen A.W."/>
            <person name="Alvarado L."/>
            <person name="Arachchi H.M."/>
            <person name="Berlin A.M."/>
            <person name="Chapman S.B."/>
            <person name="Gainer-Dewar J."/>
            <person name="Goldberg J."/>
            <person name="Griggs A."/>
            <person name="Gujja S."/>
            <person name="Hansen M."/>
            <person name="Howarth C."/>
            <person name="Imamovic A."/>
            <person name="Ireland A."/>
            <person name="Larimer J."/>
            <person name="McCowan C."/>
            <person name="Murphy C."/>
            <person name="Pearson M."/>
            <person name="Poon T.W."/>
            <person name="Priest M."/>
            <person name="Roberts A."/>
            <person name="Saif S."/>
            <person name="Shea T."/>
            <person name="Sisk P."/>
            <person name="Sykes S."/>
            <person name="Wortman J."/>
            <person name="Nusbaum C."/>
            <person name="Birren B."/>
        </authorList>
    </citation>
    <scope>NUCLEOTIDE SEQUENCE [LARGE SCALE GENOMIC DNA]</scope>
    <source>
        <strain evidence="2 3">CBS 119918</strain>
    </source>
</reference>
<comment type="caution">
    <text evidence="2">The sequence shown here is derived from an EMBL/GenBank/DDBJ whole genome shotgun (WGS) entry which is preliminary data.</text>
</comment>
<gene>
    <name evidence="2" type="ORF">A1O9_08040</name>
</gene>
<protein>
    <recommendedName>
        <fullName evidence="1">AB hydrolase-1 domain-containing protein</fullName>
    </recommendedName>
</protein>
<dbReference type="RefSeq" id="XP_013259049.1">
    <property type="nucleotide sequence ID" value="XM_013403595.1"/>
</dbReference>
<dbReference type="VEuPathDB" id="FungiDB:A1O9_08040"/>
<dbReference type="STRING" id="1182545.A0A072P8M8"/>
<dbReference type="HOGENOM" id="CLU_046066_1_1_1"/>
<dbReference type="GeneID" id="25282953"/>
<dbReference type="PANTHER" id="PTHR37017:SF11">
    <property type="entry name" value="ESTERASE_LIPASE_THIOESTERASE DOMAIN-CONTAINING PROTEIN"/>
    <property type="match status" value="1"/>
</dbReference>
<evidence type="ECO:0000259" key="1">
    <source>
        <dbReference type="Pfam" id="PF12697"/>
    </source>
</evidence>
<dbReference type="InterPro" id="IPR000073">
    <property type="entry name" value="AB_hydrolase_1"/>
</dbReference>
<evidence type="ECO:0000313" key="2">
    <source>
        <dbReference type="EMBL" id="KEF56459.1"/>
    </source>
</evidence>
<dbReference type="InterPro" id="IPR052897">
    <property type="entry name" value="Sec-Metab_Biosynth_Hydrolase"/>
</dbReference>
<organism evidence="2 3">
    <name type="scientific">Exophiala aquamarina CBS 119918</name>
    <dbReference type="NCBI Taxonomy" id="1182545"/>
    <lineage>
        <taxon>Eukaryota</taxon>
        <taxon>Fungi</taxon>
        <taxon>Dikarya</taxon>
        <taxon>Ascomycota</taxon>
        <taxon>Pezizomycotina</taxon>
        <taxon>Eurotiomycetes</taxon>
        <taxon>Chaetothyriomycetidae</taxon>
        <taxon>Chaetothyriales</taxon>
        <taxon>Herpotrichiellaceae</taxon>
        <taxon>Exophiala</taxon>
    </lineage>
</organism>
<proteinExistence type="predicted"/>
<evidence type="ECO:0000313" key="3">
    <source>
        <dbReference type="Proteomes" id="UP000027920"/>
    </source>
</evidence>
<dbReference type="EMBL" id="AMGV01000006">
    <property type="protein sequence ID" value="KEF56459.1"/>
    <property type="molecule type" value="Genomic_DNA"/>
</dbReference>
<dbReference type="InterPro" id="IPR029058">
    <property type="entry name" value="AB_hydrolase_fold"/>
</dbReference>
<dbReference type="AlphaFoldDB" id="A0A072P8M8"/>
<feature type="domain" description="AB hydrolase-1" evidence="1">
    <location>
        <begin position="8"/>
        <end position="256"/>
    </location>
</feature>
<dbReference type="Gene3D" id="3.40.50.1820">
    <property type="entry name" value="alpha/beta hydrolase"/>
    <property type="match status" value="1"/>
</dbReference>
<name>A0A072P8M8_9EURO</name>
<sequence>MSPLPTLIYTHGGWHGPEYWNPVISILTGRGFRSIAPHLLFGGTDEPITSLVPVIEQVKEIVADETNKGNDVVIINHSFGSFAGCSAIRGFTATDSSHLSGLNSGKVLGVLTVAGFFPETELSFNDMVAALQSPSAATDPGAVAQLPFSPTEEGWLEFTGDAIQAFYNDLPHDEAQKWATNLEKFSRFVFGTCEKVYAGWKDVPVWYLLCKADAMMTLPQQGAHVKKARDGGANVTTREIDAGHSPMLSKPDEVAQFIQDAVASFVK</sequence>
<dbReference type="Pfam" id="PF12697">
    <property type="entry name" value="Abhydrolase_6"/>
    <property type="match status" value="1"/>
</dbReference>
<dbReference type="OrthoDB" id="408373at2759"/>
<keyword evidence="3" id="KW-1185">Reference proteome</keyword>